<evidence type="ECO:0000256" key="5">
    <source>
        <dbReference type="SAM" id="MobiDB-lite"/>
    </source>
</evidence>
<dbReference type="GO" id="GO:0008270">
    <property type="term" value="F:zinc ion binding"/>
    <property type="evidence" value="ECO:0007669"/>
    <property type="project" value="InterPro"/>
</dbReference>
<dbReference type="Pfam" id="PF01844">
    <property type="entry name" value="HNH"/>
    <property type="match status" value="1"/>
</dbReference>
<evidence type="ECO:0000256" key="3">
    <source>
        <dbReference type="ARBA" id="ARBA00038412"/>
    </source>
</evidence>
<organism evidence="7 8">
    <name type="scientific">Falsochrobactrum ovis</name>
    <dbReference type="NCBI Taxonomy" id="1293442"/>
    <lineage>
        <taxon>Bacteria</taxon>
        <taxon>Pseudomonadati</taxon>
        <taxon>Pseudomonadota</taxon>
        <taxon>Alphaproteobacteria</taxon>
        <taxon>Hyphomicrobiales</taxon>
        <taxon>Brucellaceae</taxon>
        <taxon>Falsochrobactrum</taxon>
    </lineage>
</organism>
<dbReference type="PANTHER" id="PTHR41286:SF1">
    <property type="entry name" value="HNH NUCLEASE YAJD-RELATED"/>
    <property type="match status" value="1"/>
</dbReference>
<dbReference type="GO" id="GO:0003676">
    <property type="term" value="F:nucleic acid binding"/>
    <property type="evidence" value="ECO:0007669"/>
    <property type="project" value="InterPro"/>
</dbReference>
<dbReference type="GO" id="GO:0005829">
    <property type="term" value="C:cytosol"/>
    <property type="evidence" value="ECO:0007669"/>
    <property type="project" value="TreeGrafter"/>
</dbReference>
<feature type="domain" description="HNH nuclease" evidence="6">
    <location>
        <begin position="20"/>
        <end position="76"/>
    </location>
</feature>
<dbReference type="GO" id="GO:0004519">
    <property type="term" value="F:endonuclease activity"/>
    <property type="evidence" value="ECO:0007669"/>
    <property type="project" value="UniProtKB-KW"/>
</dbReference>
<evidence type="ECO:0000259" key="6">
    <source>
        <dbReference type="SMART" id="SM00507"/>
    </source>
</evidence>
<evidence type="ECO:0000313" key="8">
    <source>
        <dbReference type="Proteomes" id="UP000249453"/>
    </source>
</evidence>
<dbReference type="EMBL" id="QLMK01000011">
    <property type="protein sequence ID" value="RAK27094.1"/>
    <property type="molecule type" value="Genomic_DNA"/>
</dbReference>
<evidence type="ECO:0000256" key="2">
    <source>
        <dbReference type="ARBA" id="ARBA00022801"/>
    </source>
</evidence>
<evidence type="ECO:0000256" key="1">
    <source>
        <dbReference type="ARBA" id="ARBA00022722"/>
    </source>
</evidence>
<dbReference type="CDD" id="cd00085">
    <property type="entry name" value="HNHc"/>
    <property type="match status" value="1"/>
</dbReference>
<dbReference type="SMART" id="SM00507">
    <property type="entry name" value="HNHc"/>
    <property type="match status" value="1"/>
</dbReference>
<feature type="region of interest" description="Disordered" evidence="5">
    <location>
        <begin position="79"/>
        <end position="99"/>
    </location>
</feature>
<reference evidence="7 8" key="1">
    <citation type="submission" date="2018-06" db="EMBL/GenBank/DDBJ databases">
        <title>Genomic Encyclopedia of Type Strains, Phase IV (KMG-IV): sequencing the most valuable type-strain genomes for metagenomic binning, comparative biology and taxonomic classification.</title>
        <authorList>
            <person name="Goeker M."/>
        </authorList>
    </citation>
    <scope>NUCLEOTIDE SEQUENCE [LARGE SCALE GENOMIC DNA]</scope>
    <source>
        <strain evidence="7 8">DSM 26720</strain>
    </source>
</reference>
<dbReference type="AlphaFoldDB" id="A0A364JTI8"/>
<dbReference type="Proteomes" id="UP000249453">
    <property type="component" value="Unassembled WGS sequence"/>
</dbReference>
<protein>
    <recommendedName>
        <fullName evidence="4">Putative HNH nuclease YajD</fullName>
    </recommendedName>
</protein>
<keyword evidence="1" id="KW-0540">Nuclease</keyword>
<dbReference type="InterPro" id="IPR002711">
    <property type="entry name" value="HNH"/>
</dbReference>
<comment type="similarity">
    <text evidence="3">Belongs to the HNH nuclease family.</text>
</comment>
<name>A0A364JTI8_9HYPH</name>
<proteinExistence type="inferred from homology"/>
<dbReference type="Gene3D" id="1.10.30.50">
    <property type="match status" value="1"/>
</dbReference>
<dbReference type="InterPro" id="IPR003615">
    <property type="entry name" value="HNH_nuc"/>
</dbReference>
<dbReference type="OrthoDB" id="5292295at2"/>
<comment type="caution">
    <text evidence="7">The sequence shown here is derived from an EMBL/GenBank/DDBJ whole genome shotgun (WGS) entry which is preliminary data.</text>
</comment>
<sequence length="99" mass="11298">MKDSRKSSTQRGYGYKWQKAREDFLSHPDNVLCVMCTDRGITTVATVVDHIIPHKGDMKLFWSRSNWQPLCKPCHDRDKQAIEKGGTPRPDIGVDGWPA</sequence>
<dbReference type="GO" id="GO:0016787">
    <property type="term" value="F:hydrolase activity"/>
    <property type="evidence" value="ECO:0007669"/>
    <property type="project" value="UniProtKB-KW"/>
</dbReference>
<dbReference type="PANTHER" id="PTHR41286">
    <property type="entry name" value="HNH NUCLEASE YAJD-RELATED"/>
    <property type="match status" value="1"/>
</dbReference>
<gene>
    <name evidence="7" type="ORF">C7374_11188</name>
</gene>
<dbReference type="RefSeq" id="WP_111575893.1">
    <property type="nucleotide sequence ID" value="NZ_JBHEEY010000011.1"/>
</dbReference>
<keyword evidence="8" id="KW-1185">Reference proteome</keyword>
<accession>A0A364JTI8</accession>
<evidence type="ECO:0000256" key="4">
    <source>
        <dbReference type="ARBA" id="ARBA00040194"/>
    </source>
</evidence>
<keyword evidence="7" id="KW-0255">Endonuclease</keyword>
<keyword evidence="2" id="KW-0378">Hydrolase</keyword>
<evidence type="ECO:0000313" key="7">
    <source>
        <dbReference type="EMBL" id="RAK27094.1"/>
    </source>
</evidence>